<dbReference type="STRING" id="2656787.A0A370U326"/>
<dbReference type="GO" id="GO:0006437">
    <property type="term" value="P:tyrosyl-tRNA aminoacylation"/>
    <property type="evidence" value="ECO:0007669"/>
    <property type="project" value="InterPro"/>
</dbReference>
<comment type="similarity">
    <text evidence="9">Belongs to the class-I aminoacyl-tRNA synthetase family.</text>
</comment>
<evidence type="ECO:0000256" key="3">
    <source>
        <dbReference type="ARBA" id="ARBA00022741"/>
    </source>
</evidence>
<dbReference type="Pfam" id="PF00579">
    <property type="entry name" value="tRNA-synt_1b"/>
    <property type="match status" value="1"/>
</dbReference>
<evidence type="ECO:0000256" key="6">
    <source>
        <dbReference type="ARBA" id="ARBA00023146"/>
    </source>
</evidence>
<dbReference type="GeneID" id="43595003"/>
<evidence type="ECO:0000256" key="5">
    <source>
        <dbReference type="ARBA" id="ARBA00022917"/>
    </source>
</evidence>
<keyword evidence="3 9" id="KW-0547">Nucleotide-binding</keyword>
<evidence type="ECO:0000256" key="4">
    <source>
        <dbReference type="ARBA" id="ARBA00022840"/>
    </source>
</evidence>
<keyword evidence="4 9" id="KW-0067">ATP-binding</keyword>
<evidence type="ECO:0000256" key="7">
    <source>
        <dbReference type="ARBA" id="ARBA00033323"/>
    </source>
</evidence>
<sequence>MATSTASDKLALIKENLSEVLNVEIIESVLAEGRPLKVYWGTAPTGQIHCGYFVPMIKIAQLLAAGCEIQCLLADIHGFLDNLKAPLDLVQQRAEYYRLTISAMLESIGVPTEKLRFVLGSSYQKNPEYIMDVYKLSSLITEHDARKAGAEIVKQSSNAPLSGLLYPILQVLDEQYLDVDVQFGGKTIDPVSIYSPWRRAHLLSFMVPGINGGKMSSSDPDSKIDILDSAEVVAKKIRKSLAVPRIVEENGLLAFVEFVLLPAAALKGRREFVVDRSRDGLEPLVYSNIEEVQNDYRNDVLNPQLLKPAITQALLAILAPIQAKYQESKEWQEITLKAYPPVEKPKKEKKAKKVGTGHPGRPKTQIPEHIKAAKAEV</sequence>
<protein>
    <recommendedName>
        <fullName evidence="1">tyrosine--tRNA ligase</fullName>
        <ecNumber evidence="1">6.1.1.1</ecNumber>
    </recommendedName>
    <alternativeName>
        <fullName evidence="7">Tyrosyl-tRNA synthetase</fullName>
    </alternativeName>
</protein>
<dbReference type="NCBIfam" id="TIGR00234">
    <property type="entry name" value="tyrS"/>
    <property type="match status" value="1"/>
</dbReference>
<dbReference type="SUPFAM" id="SSF52374">
    <property type="entry name" value="Nucleotidylyl transferase"/>
    <property type="match status" value="1"/>
</dbReference>
<evidence type="ECO:0000256" key="1">
    <source>
        <dbReference type="ARBA" id="ARBA00013160"/>
    </source>
</evidence>
<feature type="compositionally biased region" description="Basic and acidic residues" evidence="10">
    <location>
        <begin position="366"/>
        <end position="377"/>
    </location>
</feature>
<feature type="region of interest" description="Disordered" evidence="10">
    <location>
        <begin position="342"/>
        <end position="377"/>
    </location>
</feature>
<evidence type="ECO:0000256" key="9">
    <source>
        <dbReference type="RuleBase" id="RU363036"/>
    </source>
</evidence>
<proteinExistence type="inferred from homology"/>
<evidence type="ECO:0000256" key="10">
    <source>
        <dbReference type="SAM" id="MobiDB-lite"/>
    </source>
</evidence>
<dbReference type="GO" id="GO:0005524">
    <property type="term" value="F:ATP binding"/>
    <property type="evidence" value="ECO:0007669"/>
    <property type="project" value="UniProtKB-KW"/>
</dbReference>
<gene>
    <name evidence="11" type="ORF">BP5553_02154</name>
</gene>
<dbReference type="GO" id="GO:0004831">
    <property type="term" value="F:tyrosine-tRNA ligase activity"/>
    <property type="evidence" value="ECO:0007669"/>
    <property type="project" value="UniProtKB-EC"/>
</dbReference>
<dbReference type="AlphaFoldDB" id="A0A370U326"/>
<dbReference type="RefSeq" id="XP_031874831.1">
    <property type="nucleotide sequence ID" value="XM_032010777.1"/>
</dbReference>
<dbReference type="OrthoDB" id="197206at2759"/>
<dbReference type="GO" id="GO:0005737">
    <property type="term" value="C:cytoplasm"/>
    <property type="evidence" value="ECO:0007669"/>
    <property type="project" value="TreeGrafter"/>
</dbReference>
<evidence type="ECO:0000313" key="12">
    <source>
        <dbReference type="Proteomes" id="UP000254866"/>
    </source>
</evidence>
<dbReference type="Gene3D" id="1.10.240.10">
    <property type="entry name" value="Tyrosyl-Transfer RNA Synthetase"/>
    <property type="match status" value="1"/>
</dbReference>
<evidence type="ECO:0000256" key="2">
    <source>
        <dbReference type="ARBA" id="ARBA00022598"/>
    </source>
</evidence>
<comment type="caution">
    <text evidence="11">The sequence shown here is derived from an EMBL/GenBank/DDBJ whole genome shotgun (WGS) entry which is preliminary data.</text>
</comment>
<accession>A0A370U326</accession>
<reference evidence="11 12" key="1">
    <citation type="journal article" date="2018" name="IMA Fungus">
        <title>IMA Genome-F 9: Draft genome sequence of Annulohypoxylon stygium, Aspergillus mulundensis, Berkeleyomyces basicola (syn. Thielaviopsis basicola), Ceratocystis smalleyi, two Cercospora beticola strains, Coleophoma cylindrospora, Fusarium fracticaudum, Phialophora cf. hyalina, and Morchella septimelata.</title>
        <authorList>
            <person name="Wingfield B.D."/>
            <person name="Bills G.F."/>
            <person name="Dong Y."/>
            <person name="Huang W."/>
            <person name="Nel W.J."/>
            <person name="Swalarsk-Parry B.S."/>
            <person name="Vaghefi N."/>
            <person name="Wilken P.M."/>
            <person name="An Z."/>
            <person name="de Beer Z.W."/>
            <person name="De Vos L."/>
            <person name="Chen L."/>
            <person name="Duong T.A."/>
            <person name="Gao Y."/>
            <person name="Hammerbacher A."/>
            <person name="Kikkert J.R."/>
            <person name="Li Y."/>
            <person name="Li H."/>
            <person name="Li K."/>
            <person name="Li Q."/>
            <person name="Liu X."/>
            <person name="Ma X."/>
            <person name="Naidoo K."/>
            <person name="Pethybridge S.J."/>
            <person name="Sun J."/>
            <person name="Steenkamp E.T."/>
            <person name="van der Nest M.A."/>
            <person name="van Wyk S."/>
            <person name="Wingfield M.J."/>
            <person name="Xiong C."/>
            <person name="Yue Q."/>
            <person name="Zhang X."/>
        </authorList>
    </citation>
    <scope>NUCLEOTIDE SEQUENCE [LARGE SCALE GENOMIC DNA]</scope>
    <source>
        <strain evidence="11 12">BP 5553</strain>
    </source>
</reference>
<dbReference type="InterPro" id="IPR023617">
    <property type="entry name" value="Tyr-tRNA-ligase_arc/euk-type"/>
</dbReference>
<keyword evidence="6 9" id="KW-0030">Aminoacyl-tRNA synthetase</keyword>
<dbReference type="InterPro" id="IPR002307">
    <property type="entry name" value="Tyr-tRNA-ligase"/>
</dbReference>
<dbReference type="EC" id="6.1.1.1" evidence="1"/>
<dbReference type="InterPro" id="IPR002305">
    <property type="entry name" value="aa-tRNA-synth_Ic"/>
</dbReference>
<dbReference type="Gene3D" id="3.40.50.620">
    <property type="entry name" value="HUPs"/>
    <property type="match status" value="1"/>
</dbReference>
<organism evidence="11 12">
    <name type="scientific">Venustampulla echinocandica</name>
    <dbReference type="NCBI Taxonomy" id="2656787"/>
    <lineage>
        <taxon>Eukaryota</taxon>
        <taxon>Fungi</taxon>
        <taxon>Dikarya</taxon>
        <taxon>Ascomycota</taxon>
        <taxon>Pezizomycotina</taxon>
        <taxon>Leotiomycetes</taxon>
        <taxon>Helotiales</taxon>
        <taxon>Pleuroascaceae</taxon>
        <taxon>Venustampulla</taxon>
    </lineage>
</organism>
<dbReference type="Proteomes" id="UP000254866">
    <property type="component" value="Unassembled WGS sequence"/>
</dbReference>
<evidence type="ECO:0000256" key="8">
    <source>
        <dbReference type="ARBA" id="ARBA00048248"/>
    </source>
</evidence>
<evidence type="ECO:0000313" key="11">
    <source>
        <dbReference type="EMBL" id="RDL42175.1"/>
    </source>
</evidence>
<dbReference type="EMBL" id="NPIC01000001">
    <property type="protein sequence ID" value="RDL42175.1"/>
    <property type="molecule type" value="Genomic_DNA"/>
</dbReference>
<dbReference type="InterPro" id="IPR050489">
    <property type="entry name" value="Tyr-tRNA_synthase"/>
</dbReference>
<keyword evidence="12" id="KW-1185">Reference proteome</keyword>
<dbReference type="InterPro" id="IPR014729">
    <property type="entry name" value="Rossmann-like_a/b/a_fold"/>
</dbReference>
<dbReference type="PIRSF" id="PIRSF006588">
    <property type="entry name" value="TyrRS_arch_euk"/>
    <property type="match status" value="1"/>
</dbReference>
<dbReference type="PANTHER" id="PTHR46264:SF4">
    <property type="entry name" value="TYROSINE--TRNA LIGASE, CYTOPLASMIC"/>
    <property type="match status" value="1"/>
</dbReference>
<comment type="catalytic activity">
    <reaction evidence="8">
        <text>tRNA(Tyr) + L-tyrosine + ATP = L-tyrosyl-tRNA(Tyr) + AMP + diphosphate + H(+)</text>
        <dbReference type="Rhea" id="RHEA:10220"/>
        <dbReference type="Rhea" id="RHEA-COMP:9706"/>
        <dbReference type="Rhea" id="RHEA-COMP:9707"/>
        <dbReference type="ChEBI" id="CHEBI:15378"/>
        <dbReference type="ChEBI" id="CHEBI:30616"/>
        <dbReference type="ChEBI" id="CHEBI:33019"/>
        <dbReference type="ChEBI" id="CHEBI:58315"/>
        <dbReference type="ChEBI" id="CHEBI:78442"/>
        <dbReference type="ChEBI" id="CHEBI:78536"/>
        <dbReference type="ChEBI" id="CHEBI:456215"/>
        <dbReference type="EC" id="6.1.1.1"/>
    </reaction>
</comment>
<keyword evidence="5 9" id="KW-0648">Protein biosynthesis</keyword>
<name>A0A370U326_9HELO</name>
<dbReference type="PANTHER" id="PTHR46264">
    <property type="entry name" value="TYROSINE-TRNA LIGASE"/>
    <property type="match status" value="1"/>
</dbReference>
<keyword evidence="2 9" id="KW-0436">Ligase</keyword>